<organism evidence="2 3">
    <name type="scientific">Spiribacter onubensis</name>
    <dbReference type="NCBI Taxonomy" id="3122420"/>
    <lineage>
        <taxon>Bacteria</taxon>
        <taxon>Pseudomonadati</taxon>
        <taxon>Pseudomonadota</taxon>
        <taxon>Gammaproteobacteria</taxon>
        <taxon>Chromatiales</taxon>
        <taxon>Ectothiorhodospiraceae</taxon>
        <taxon>Spiribacter</taxon>
    </lineage>
</organism>
<dbReference type="RefSeq" id="WP_367966110.1">
    <property type="nucleotide sequence ID" value="NZ_JBAKFJ010000001.1"/>
</dbReference>
<reference evidence="2 3" key="1">
    <citation type="submission" date="2024-02" db="EMBL/GenBank/DDBJ databases">
        <title>New especies of Spiribacter isolated from saline water.</title>
        <authorList>
            <person name="Leon M.J."/>
            <person name="De La Haba R."/>
            <person name="Sanchez-Porro C."/>
            <person name="Ventosa A."/>
        </authorList>
    </citation>
    <scope>NUCLEOTIDE SEQUENCE [LARGE SCALE GENOMIC DNA]</scope>
    <source>
        <strain evidence="3">ag22IC4-227</strain>
    </source>
</reference>
<evidence type="ECO:0000313" key="3">
    <source>
        <dbReference type="Proteomes" id="UP001556653"/>
    </source>
</evidence>
<dbReference type="Proteomes" id="UP001556653">
    <property type="component" value="Unassembled WGS sequence"/>
</dbReference>
<protein>
    <submittedName>
        <fullName evidence="2">Molybdopterin-binding protein</fullName>
    </submittedName>
</protein>
<dbReference type="InterPro" id="IPR036425">
    <property type="entry name" value="MoaB/Mog-like_dom_sf"/>
</dbReference>
<dbReference type="Pfam" id="PF00994">
    <property type="entry name" value="MoCF_biosynth"/>
    <property type="match status" value="1"/>
</dbReference>
<evidence type="ECO:0000259" key="1">
    <source>
        <dbReference type="SMART" id="SM00852"/>
    </source>
</evidence>
<proteinExistence type="predicted"/>
<gene>
    <name evidence="2" type="ORF">V6X64_01290</name>
</gene>
<dbReference type="PANTHER" id="PTHR13939">
    <property type="entry name" value="NICOTINAMIDE-NUCLEOTIDE AMIDOHYDROLASE PNCC"/>
    <property type="match status" value="1"/>
</dbReference>
<keyword evidence="3" id="KW-1185">Reference proteome</keyword>
<dbReference type="EMBL" id="JBAKFJ010000001">
    <property type="protein sequence ID" value="MEX0385628.1"/>
    <property type="molecule type" value="Genomic_DNA"/>
</dbReference>
<sequence>MSGSPVRGFGLIVIGDELLSGKRQDKHFPHLLGLLAERGLELRWVRFVSDEAPLITQTLRETLAGDDVVFSCGGIGATPDDRTRQCAAEALGRPLAFHPEGVAMLEARFGQPVEPPHRLNLVAFPEGAGLIPNPVNQVPGFSIAHHYFIPGFPSMAWPMMAWVLDRHYASWQNPDRLAEQAIAVDGARESDVIPLLERFERDYPGLRLSCLPTVRDEGFSLELGLRGAPGEVGPAMSILRAAVEELGFEWREVGLSDQHPE</sequence>
<dbReference type="PANTHER" id="PTHR13939:SF0">
    <property type="entry name" value="NMN AMIDOHYDROLASE-LIKE PROTEIN YFAY"/>
    <property type="match status" value="1"/>
</dbReference>
<dbReference type="SUPFAM" id="SSF53218">
    <property type="entry name" value="Molybdenum cofactor biosynthesis proteins"/>
    <property type="match status" value="1"/>
</dbReference>
<dbReference type="CDD" id="cd00885">
    <property type="entry name" value="cinA"/>
    <property type="match status" value="1"/>
</dbReference>
<name>A0ABV3S829_9GAMM</name>
<dbReference type="SMART" id="SM00852">
    <property type="entry name" value="MoCF_biosynth"/>
    <property type="match status" value="1"/>
</dbReference>
<accession>A0ABV3S829</accession>
<evidence type="ECO:0000313" key="2">
    <source>
        <dbReference type="EMBL" id="MEX0385628.1"/>
    </source>
</evidence>
<dbReference type="Gene3D" id="3.40.980.10">
    <property type="entry name" value="MoaB/Mog-like domain"/>
    <property type="match status" value="1"/>
</dbReference>
<dbReference type="InterPro" id="IPR001453">
    <property type="entry name" value="MoaB/Mog_dom"/>
</dbReference>
<feature type="domain" description="MoaB/Mog" evidence="1">
    <location>
        <begin position="10"/>
        <end position="171"/>
    </location>
</feature>
<dbReference type="InterPro" id="IPR050101">
    <property type="entry name" value="CinA"/>
</dbReference>
<comment type="caution">
    <text evidence="2">The sequence shown here is derived from an EMBL/GenBank/DDBJ whole genome shotgun (WGS) entry which is preliminary data.</text>
</comment>